<feature type="signal peptide" evidence="2">
    <location>
        <begin position="1"/>
        <end position="50"/>
    </location>
</feature>
<gene>
    <name evidence="4" type="ORF">DFR24_3910</name>
</gene>
<dbReference type="Gene3D" id="3.90.1580.10">
    <property type="entry name" value="paralog of FGE (formylglycine-generating enzyme)"/>
    <property type="match status" value="1"/>
</dbReference>
<comment type="caution">
    <text evidence="4">The sequence shown here is derived from an EMBL/GenBank/DDBJ whole genome shotgun (WGS) entry which is preliminary data.</text>
</comment>
<keyword evidence="2" id="KW-0732">Signal</keyword>
<accession>A0A4R7P0X3</accession>
<organism evidence="4 5">
    <name type="scientific">Panacagrimonas perspica</name>
    <dbReference type="NCBI Taxonomy" id="381431"/>
    <lineage>
        <taxon>Bacteria</taxon>
        <taxon>Pseudomonadati</taxon>
        <taxon>Pseudomonadota</taxon>
        <taxon>Gammaproteobacteria</taxon>
        <taxon>Nevskiales</taxon>
        <taxon>Nevskiaceae</taxon>
        <taxon>Panacagrimonas</taxon>
    </lineage>
</organism>
<name>A0A4R7P0X3_9GAMM</name>
<dbReference type="InterPro" id="IPR042095">
    <property type="entry name" value="SUMF_sf"/>
</dbReference>
<dbReference type="InterPro" id="IPR016187">
    <property type="entry name" value="CTDL_fold"/>
</dbReference>
<evidence type="ECO:0000313" key="5">
    <source>
        <dbReference type="Proteomes" id="UP000295341"/>
    </source>
</evidence>
<proteinExistence type="predicted"/>
<feature type="chain" id="PRO_5030099520" evidence="2">
    <location>
        <begin position="51"/>
        <end position="343"/>
    </location>
</feature>
<dbReference type="PANTHER" id="PTHR23150">
    <property type="entry name" value="SULFATASE MODIFYING FACTOR 1, 2"/>
    <property type="match status" value="1"/>
</dbReference>
<protein>
    <submittedName>
        <fullName evidence="4">Formylglycine-generating enzyme required for sulfatase activity</fullName>
    </submittedName>
</protein>
<dbReference type="AlphaFoldDB" id="A0A4R7P0X3"/>
<feature type="region of interest" description="Disordered" evidence="1">
    <location>
        <begin position="1"/>
        <end position="22"/>
    </location>
</feature>
<evidence type="ECO:0000259" key="3">
    <source>
        <dbReference type="Pfam" id="PF03781"/>
    </source>
</evidence>
<dbReference type="SUPFAM" id="SSF56436">
    <property type="entry name" value="C-type lectin-like"/>
    <property type="match status" value="1"/>
</dbReference>
<evidence type="ECO:0000313" key="4">
    <source>
        <dbReference type="EMBL" id="TDU26879.1"/>
    </source>
</evidence>
<dbReference type="RefSeq" id="WP_162851320.1">
    <property type="nucleotide sequence ID" value="NZ_MWIN01000009.1"/>
</dbReference>
<dbReference type="Pfam" id="PF03781">
    <property type="entry name" value="FGE-sulfatase"/>
    <property type="match status" value="1"/>
</dbReference>
<dbReference type="InterPro" id="IPR051043">
    <property type="entry name" value="Sulfatase_Mod_Factor_Kinase"/>
</dbReference>
<evidence type="ECO:0000256" key="1">
    <source>
        <dbReference type="SAM" id="MobiDB-lite"/>
    </source>
</evidence>
<sequence length="343" mass="37797">MWLLPQRPRLNEAPDSTGPRLPRSGAARAWKLRVAALALLSLFAVAPLHAADDEGKSAKPSAGAQDKAQKGGLDCPEPPPFATDPATGKVSYRDCADTPELVRLQGGTFMMGEHTSTGTLYERPLHEVKVPGFSIGKYELTFDEWDACVRARGCVKTPDDKNWGRGRRPVINITWVDAQQYVHWLSRKTGEKYRLPSEAEWEYAARAGAEGRYSWGEGAEWACEYGNVLDVTGGETFPNWTWRATCDDKFATTAPVGSFRGNPYGLYDMNGNVWEWVQDCWHNDYNGAPTDGSAWTSGGECGKRVNRGGGWGNHPRSMRSASRDADSGEGFSNAIGFRVVREN</sequence>
<feature type="domain" description="Sulfatase-modifying factor enzyme-like" evidence="3">
    <location>
        <begin position="98"/>
        <end position="341"/>
    </location>
</feature>
<dbReference type="InterPro" id="IPR005532">
    <property type="entry name" value="SUMF_dom"/>
</dbReference>
<evidence type="ECO:0000256" key="2">
    <source>
        <dbReference type="SAM" id="SignalP"/>
    </source>
</evidence>
<dbReference type="EMBL" id="SOBT01000010">
    <property type="protein sequence ID" value="TDU26879.1"/>
    <property type="molecule type" value="Genomic_DNA"/>
</dbReference>
<reference evidence="4 5" key="1">
    <citation type="submission" date="2019-03" db="EMBL/GenBank/DDBJ databases">
        <title>Genomic Encyclopedia of Type Strains, Phase IV (KMG-IV): sequencing the most valuable type-strain genomes for metagenomic binning, comparative biology and taxonomic classification.</title>
        <authorList>
            <person name="Goeker M."/>
        </authorList>
    </citation>
    <scope>NUCLEOTIDE SEQUENCE [LARGE SCALE GENOMIC DNA]</scope>
    <source>
        <strain evidence="4 5">DSM 26377</strain>
    </source>
</reference>
<keyword evidence="5" id="KW-1185">Reference proteome</keyword>
<dbReference type="Proteomes" id="UP000295341">
    <property type="component" value="Unassembled WGS sequence"/>
</dbReference>
<dbReference type="GO" id="GO:0120147">
    <property type="term" value="F:formylglycine-generating oxidase activity"/>
    <property type="evidence" value="ECO:0007669"/>
    <property type="project" value="TreeGrafter"/>
</dbReference>
<feature type="region of interest" description="Disordered" evidence="1">
    <location>
        <begin position="53"/>
        <end position="89"/>
    </location>
</feature>
<feature type="region of interest" description="Disordered" evidence="1">
    <location>
        <begin position="306"/>
        <end position="328"/>
    </location>
</feature>
<dbReference type="PANTHER" id="PTHR23150:SF35">
    <property type="entry name" value="BLL6746 PROTEIN"/>
    <property type="match status" value="1"/>
</dbReference>